<organism evidence="1 2">
    <name type="scientific">Petrotoga sibirica</name>
    <dbReference type="NCBI Taxonomy" id="156202"/>
    <lineage>
        <taxon>Bacteria</taxon>
        <taxon>Thermotogati</taxon>
        <taxon>Thermotogota</taxon>
        <taxon>Thermotogae</taxon>
        <taxon>Petrotogales</taxon>
        <taxon>Petrotogaceae</taxon>
        <taxon>Petrotoga</taxon>
    </lineage>
</organism>
<dbReference type="PANTHER" id="PTHR36454">
    <property type="entry name" value="LMO2823 PROTEIN"/>
    <property type="match status" value="1"/>
</dbReference>
<reference evidence="1 2" key="1">
    <citation type="submission" date="2019-03" db="EMBL/GenBank/DDBJ databases">
        <title>Genomic Encyclopedia of Type Strains, Phase IV (KMG-IV): sequencing the most valuable type-strain genomes for metagenomic binning, comparative biology and taxonomic classification.</title>
        <authorList>
            <person name="Goeker M."/>
        </authorList>
    </citation>
    <scope>NUCLEOTIDE SEQUENCE [LARGE SCALE GENOMIC DNA]</scope>
    <source>
        <strain evidence="1 2">DSM 13575</strain>
    </source>
</reference>
<dbReference type="InterPro" id="IPR008323">
    <property type="entry name" value="UCP033563"/>
</dbReference>
<keyword evidence="2" id="KW-1185">Reference proteome</keyword>
<protein>
    <submittedName>
        <fullName evidence="1">Uncharacterized protein (DUF1015 family)</fullName>
    </submittedName>
</protein>
<dbReference type="PIRSF" id="PIRSF033563">
    <property type="entry name" value="UCP033563"/>
    <property type="match status" value="1"/>
</dbReference>
<evidence type="ECO:0000313" key="2">
    <source>
        <dbReference type="Proteomes" id="UP000294817"/>
    </source>
</evidence>
<accession>A0A4R8EXQ1</accession>
<dbReference type="Pfam" id="PF06245">
    <property type="entry name" value="DUF1015"/>
    <property type="match status" value="1"/>
</dbReference>
<gene>
    <name evidence="1" type="ORF">C8D74_10113</name>
</gene>
<dbReference type="AlphaFoldDB" id="A0A4R8EXQ1"/>
<dbReference type="PANTHER" id="PTHR36454:SF1">
    <property type="entry name" value="DUF1015 DOMAIN-CONTAINING PROTEIN"/>
    <property type="match status" value="1"/>
</dbReference>
<comment type="caution">
    <text evidence="1">The sequence shown here is derived from an EMBL/GenBank/DDBJ whole genome shotgun (WGS) entry which is preliminary data.</text>
</comment>
<dbReference type="EMBL" id="SODZ01000001">
    <property type="protein sequence ID" value="TDX17296.1"/>
    <property type="molecule type" value="Genomic_DNA"/>
</dbReference>
<dbReference type="Proteomes" id="UP000294817">
    <property type="component" value="Unassembled WGS sequence"/>
</dbReference>
<proteinExistence type="predicted"/>
<sequence length="411" mass="48100">MLATVKPFKALRPYKGIEQCFSCPPYDVLEEDEVKEIISRNPNSFLRVTRSEVEAEEDSKEAIYKKANENLESFIKNGVLIKDSEPSFYIYRETWKGVSQTGFFAVVSVDEYDKGIIKKHELTRRDKEDDRTNHILNLNAQTGPVFLTYKAQEDLKTIIDKIIKNKEFLYSFCDENNVKHELIKIQEEDEKEQIEKTFNSIDYLYIVDGHHRAAAASRAQKIMKEKDTNYSLNKPYNYFMAVIFPHNELRVLPYNRIVKDLNGLKEEEFLKKIGSYFEVEEAPFSPYSPDSSHSFGMYLQKKWYKLTFKGEESEDPVENLDVQILQKYLLDPVLSIKDPRSDPRIYFLGGIRGVKEIEKWVDTKDWKVGFSMYPTQIDQLLKVADMNKIMPPKSTWFEPKLRSGLLIHEIS</sequence>
<name>A0A4R8EXQ1_9BACT</name>
<evidence type="ECO:0000313" key="1">
    <source>
        <dbReference type="EMBL" id="TDX17296.1"/>
    </source>
</evidence>